<accession>W0LK27</accession>
<dbReference type="EMBL" id="CP007044">
    <property type="protein sequence ID" value="AHG22687.1"/>
    <property type="molecule type" value="Genomic_DNA"/>
</dbReference>
<reference evidence="1 2" key="2">
    <citation type="submission" date="2015-03" db="EMBL/GenBank/DDBJ databases">
        <authorList>
            <person name="Chan K.-G."/>
        </authorList>
    </citation>
    <scope>NUCLEOTIDE SEQUENCE [LARGE SCALE GENOMIC DNA]</scope>
    <source>
        <strain evidence="1 2">RB-25</strain>
    </source>
</reference>
<dbReference type="eggNOG" id="ENOG5033W7H">
    <property type="taxonomic scope" value="Bacteria"/>
</dbReference>
<proteinExistence type="predicted"/>
<dbReference type="Proteomes" id="UP000019030">
    <property type="component" value="Chromosome"/>
</dbReference>
<dbReference type="AlphaFoldDB" id="W0LK27"/>
<dbReference type="KEGG" id="sfo:Z042_06915"/>
<dbReference type="RefSeq" id="WP_024909978.1">
    <property type="nucleotide sequence ID" value="NZ_CP007044.2"/>
</dbReference>
<gene>
    <name evidence="1" type="ORF">Z042_06915</name>
</gene>
<reference evidence="1 2" key="1">
    <citation type="submission" date="2014-01" db="EMBL/GenBank/DDBJ databases">
        <title>Isolation of Serratia multitudinisentens RB-25 from Ex-Landfill site.</title>
        <authorList>
            <person name="Robson E.H.J."/>
        </authorList>
    </citation>
    <scope>NUCLEOTIDE SEQUENCE [LARGE SCALE GENOMIC DNA]</scope>
    <source>
        <strain evidence="1 2">RB-25</strain>
    </source>
</reference>
<evidence type="ECO:0000313" key="2">
    <source>
        <dbReference type="Proteomes" id="UP000019030"/>
    </source>
</evidence>
<protein>
    <submittedName>
        <fullName evidence="1">Uncharacterized protein</fullName>
    </submittedName>
</protein>
<organism evidence="1 2">
    <name type="scientific">Chania multitudinisentens RB-25</name>
    <dbReference type="NCBI Taxonomy" id="1441930"/>
    <lineage>
        <taxon>Bacteria</taxon>
        <taxon>Pseudomonadati</taxon>
        <taxon>Pseudomonadota</taxon>
        <taxon>Gammaproteobacteria</taxon>
        <taxon>Enterobacterales</taxon>
        <taxon>Yersiniaceae</taxon>
        <taxon>Chania</taxon>
    </lineage>
</organism>
<keyword evidence="2" id="KW-1185">Reference proteome</keyword>
<dbReference type="OrthoDB" id="1442130at2"/>
<dbReference type="HOGENOM" id="CLU_1170011_0_0_6"/>
<sequence length="237" mass="26863">MNIDLCKPLDLPDGFVARLKAIESSCISQEFSESLVEQSNISTLVRDINQYCLNNRIIGVHYTRALPESIRSKGLLIRSGKEIRETFLNQHGHLFSHEETLIIEERWNRYYDHGQSSVRNDRIFFNFTEIELGCSGTKYLLGLYGGEQVSMCFDLDEPVGLKLGAIGEPMIVRCSLDPNQVKTFIEYPWGKILVSSFHALINPDSYRIDQDGYQSIPVAPEDIAELRVLKNQSCAGV</sequence>
<evidence type="ECO:0000313" key="1">
    <source>
        <dbReference type="EMBL" id="AHG22687.1"/>
    </source>
</evidence>
<name>W0LK27_9GAMM</name>